<keyword evidence="7" id="KW-0067">ATP-binding</keyword>
<dbReference type="EMBL" id="BRPK01000017">
    <property type="protein sequence ID" value="GLB44403.1"/>
    <property type="molecule type" value="Genomic_DNA"/>
</dbReference>
<dbReference type="CDD" id="cd03263">
    <property type="entry name" value="ABC_subfamily_A"/>
    <property type="match status" value="2"/>
</dbReference>
<dbReference type="InterPro" id="IPR013525">
    <property type="entry name" value="ABC2_TM"/>
</dbReference>
<keyword evidence="5" id="KW-0677">Repeat</keyword>
<feature type="transmembrane region" description="Helical" evidence="10">
    <location>
        <begin position="301"/>
        <end position="324"/>
    </location>
</feature>
<feature type="transmembrane region" description="Helical" evidence="10">
    <location>
        <begin position="331"/>
        <end position="351"/>
    </location>
</feature>
<proteinExistence type="inferred from homology"/>
<dbReference type="OrthoDB" id="8061355at2759"/>
<dbReference type="Proteomes" id="UP001063166">
    <property type="component" value="Unassembled WGS sequence"/>
</dbReference>
<comment type="caution">
    <text evidence="12">The sequence shown here is derived from an EMBL/GenBank/DDBJ whole genome shotgun (WGS) entry which is preliminary data.</text>
</comment>
<feature type="transmembrane region" description="Helical" evidence="10">
    <location>
        <begin position="357"/>
        <end position="378"/>
    </location>
</feature>
<accession>A0A9P3PZH9</accession>
<feature type="transmembrane region" description="Helical" evidence="10">
    <location>
        <begin position="1109"/>
        <end position="1131"/>
    </location>
</feature>
<feature type="transmembrane region" description="Helical" evidence="10">
    <location>
        <begin position="1004"/>
        <end position="1024"/>
    </location>
</feature>
<comment type="subcellular location">
    <subcellularLocation>
        <location evidence="1">Membrane</location>
        <topology evidence="1">Multi-pass membrane protein</topology>
    </subcellularLocation>
</comment>
<feature type="transmembrane region" description="Helical" evidence="10">
    <location>
        <begin position="1143"/>
        <end position="1162"/>
    </location>
</feature>
<keyword evidence="9 10" id="KW-0472">Membrane</keyword>
<dbReference type="InterPro" id="IPR017871">
    <property type="entry name" value="ABC_transporter-like_CS"/>
</dbReference>
<feature type="domain" description="ABC transporter" evidence="11">
    <location>
        <begin position="1255"/>
        <end position="1484"/>
    </location>
</feature>
<dbReference type="InterPro" id="IPR027417">
    <property type="entry name" value="P-loop_NTPase"/>
</dbReference>
<keyword evidence="8 10" id="KW-1133">Transmembrane helix</keyword>
<name>A0A9P3PZH9_LYOSH</name>
<evidence type="ECO:0000259" key="11">
    <source>
        <dbReference type="PROSITE" id="PS50893"/>
    </source>
</evidence>
<evidence type="ECO:0000256" key="2">
    <source>
        <dbReference type="ARBA" id="ARBA00008869"/>
    </source>
</evidence>
<dbReference type="GO" id="GO:0016887">
    <property type="term" value="F:ATP hydrolysis activity"/>
    <property type="evidence" value="ECO:0007669"/>
    <property type="project" value="InterPro"/>
</dbReference>
<dbReference type="PROSITE" id="PS00211">
    <property type="entry name" value="ABC_TRANSPORTER_1"/>
    <property type="match status" value="2"/>
</dbReference>
<dbReference type="InterPro" id="IPR026082">
    <property type="entry name" value="ABCA"/>
</dbReference>
<evidence type="ECO:0000256" key="10">
    <source>
        <dbReference type="SAM" id="Phobius"/>
    </source>
</evidence>
<feature type="transmembrane region" description="Helical" evidence="10">
    <location>
        <begin position="1081"/>
        <end position="1103"/>
    </location>
</feature>
<evidence type="ECO:0000313" key="13">
    <source>
        <dbReference type="Proteomes" id="UP001063166"/>
    </source>
</evidence>
<dbReference type="GO" id="GO:0005524">
    <property type="term" value="F:ATP binding"/>
    <property type="evidence" value="ECO:0007669"/>
    <property type="project" value="UniProtKB-KW"/>
</dbReference>
<organism evidence="12 13">
    <name type="scientific">Lyophyllum shimeji</name>
    <name type="common">Hon-shimeji</name>
    <name type="synonym">Tricholoma shimeji</name>
    <dbReference type="NCBI Taxonomy" id="47721"/>
    <lineage>
        <taxon>Eukaryota</taxon>
        <taxon>Fungi</taxon>
        <taxon>Dikarya</taxon>
        <taxon>Basidiomycota</taxon>
        <taxon>Agaricomycotina</taxon>
        <taxon>Agaricomycetes</taxon>
        <taxon>Agaricomycetidae</taxon>
        <taxon>Agaricales</taxon>
        <taxon>Tricholomatineae</taxon>
        <taxon>Lyophyllaceae</taxon>
        <taxon>Lyophyllum</taxon>
    </lineage>
</organism>
<dbReference type="GO" id="GO:0016020">
    <property type="term" value="C:membrane"/>
    <property type="evidence" value="ECO:0007669"/>
    <property type="project" value="UniProtKB-SubCell"/>
</dbReference>
<keyword evidence="4 10" id="KW-0812">Transmembrane</keyword>
<protein>
    <submittedName>
        <fullName evidence="12">ABC-2 family transporter protein</fullName>
    </submittedName>
</protein>
<keyword evidence="3" id="KW-0813">Transport</keyword>
<keyword evidence="6" id="KW-0547">Nucleotide-binding</keyword>
<dbReference type="Pfam" id="PF12698">
    <property type="entry name" value="ABC2_membrane_3"/>
    <property type="match status" value="1"/>
</dbReference>
<dbReference type="PANTHER" id="PTHR19229">
    <property type="entry name" value="ATP-BINDING CASSETTE TRANSPORTER SUBFAMILY A ABCA"/>
    <property type="match status" value="1"/>
</dbReference>
<dbReference type="PANTHER" id="PTHR19229:SF36">
    <property type="entry name" value="ATP-BINDING CASSETTE SUB-FAMILY A MEMBER 2"/>
    <property type="match status" value="1"/>
</dbReference>
<evidence type="ECO:0000256" key="8">
    <source>
        <dbReference type="ARBA" id="ARBA00022989"/>
    </source>
</evidence>
<sequence>MALLTRQFLALFRKNWIVLLKHPFLNLFRCVVLPVAIGILLAFTPRFFSRPQIFGLGTPVPVSDLKDVFTGKRALVWVDSTNQTGILKSKDIVSHVTKGFNAAQLRAVKELSNASEIAAACPPRKCFAALAFDSFPAFLDDTVRPLNYTISTSFGGGAGFVDVQNHDLWAETSLLPLQSAVEQAVIELTTGVQVPTPLEWPFTAPPEEDYAKTGRLVLIDLIRSFLIFGFAAAYVGVGFHLAGSVAFERATHLTSHMRAMGLSAWADILSWHASLSIAYLPGWITVSLLWAYLIFKETNPGLIFVIHLLTGLGLASWAFFIAVIFGRSPPLAAIVTLVGGLALTVIAMSAIKIIRTAAAAILSLLFPPMFYAFAMRAVCGYELQGLGANVIRRDPKDHLLLLPLIFMAIINIFLWPYLSVVFERFLYNTRSNKGFWSFFSKRGTFTPAPIPENAVVSIKHLKKTYRTFRLRNMKLQSVDAIADLSMDITKGGVFALLGPNGAGKSTTLDIIGGMTRPSGGSITFEGGLERPSHGTIGIVPQKNVLFSELSCLQTLQVWKDIKRSTSSPVDEDLEQLLRDCDLADRIHSTSGSLSGGQKRKLQLAIGLVGGSKIVLVDECTSGVDPISRRALWKTLTSHRGERTIILTTHFLDEADLLADEVVVLATGGKLVAEGSPVELKSKLGEGYTVQVSFVPGTPDLYAAENDLLGRIRLVSPEAYMTRPSTSKASYHLKTNDLAAVGNILQTIDSQQGDLRIDSYDVSGTSIEEIFLELIDEEKRVKDAGEEHQSTSSVSFPALTLPNGRPRSPLAQALTIFHKRVLVFRRSFIAPVMAFVIVILLTYFPLRYLLKGIGSCIRTEESSFPPFPLFMPLTSEYIFTGPVLLSPPNVTSILNVTTTSPDFGIPQGANQPLYRNLPDNATFVSEIRSQFANISFGGLSVNLETWEALIGWNALTPFDGAELLSVANNIFYNHALNTTTTPRFIYGHFGTIPDNDNDNLFALEWVVVIAVAMILYPAFATLYVARERRSSVQAMQASNGLSNPIGLWLGHLVFDSILSPIVAAVFVAFFNHIRGRGLGLGLLWLIAFLYTVAATLLSYCAAVLTGSPIGAFALVVTYQLVLFILGILPYILTTTQAIIERASLILNACHFTISLLAPIVSLIRACFVANNLFRLDCDRTNVVHGSALSIITRYGGPILYLILQACAFLAILVWADSGSLGPWRRLFRRKYVDDREKIHDDVAAEAKEVSSSNDVLRVLGVSKSYDGSRVVDDVSFGVSRDTIFAMLGPNGAGKTTTLDILRGSITPDSGDVMIDGTSVMRHPGIARSSLGVCPQFTTIDSQLTTREHLWIYGRLKGLYRGKELDSSVDSLLQATGLDQYDNLLASRLSGGNQRKLSLAIALIGNPAVVLIDEFSTGVDAAVKRELWKLIKELAPGKAFVITTHSMEEASSLATKVGILWKRMLAVGSPSELAGRYSTYTVHFTCRTTSDRIKIQNLMAQIPGSKMALDLSTRFDVPIVPTRRGTTRNSSDEKVLSLAALFHLLAQQTDLPDFTVETSGLEATFIRIIRENEALNAQSAEQSSAV</sequence>
<comment type="similarity">
    <text evidence="2">Belongs to the ABC transporter superfamily. ABCA family.</text>
</comment>
<dbReference type="GO" id="GO:0005319">
    <property type="term" value="F:lipid transporter activity"/>
    <property type="evidence" value="ECO:0007669"/>
    <property type="project" value="TreeGrafter"/>
</dbReference>
<evidence type="ECO:0000256" key="3">
    <source>
        <dbReference type="ARBA" id="ARBA00022448"/>
    </source>
</evidence>
<evidence type="ECO:0000256" key="6">
    <source>
        <dbReference type="ARBA" id="ARBA00022741"/>
    </source>
</evidence>
<evidence type="ECO:0000256" key="4">
    <source>
        <dbReference type="ARBA" id="ARBA00022692"/>
    </source>
</evidence>
<evidence type="ECO:0000256" key="1">
    <source>
        <dbReference type="ARBA" id="ARBA00004141"/>
    </source>
</evidence>
<dbReference type="Pfam" id="PF00005">
    <property type="entry name" value="ABC_tran"/>
    <property type="match status" value="2"/>
</dbReference>
<feature type="domain" description="ABC transporter" evidence="11">
    <location>
        <begin position="456"/>
        <end position="691"/>
    </location>
</feature>
<feature type="transmembrane region" description="Helical" evidence="10">
    <location>
        <begin position="24"/>
        <end position="43"/>
    </location>
</feature>
<evidence type="ECO:0000313" key="12">
    <source>
        <dbReference type="EMBL" id="GLB44403.1"/>
    </source>
</evidence>
<dbReference type="SMART" id="SM00382">
    <property type="entry name" value="AAA"/>
    <property type="match status" value="2"/>
</dbReference>
<evidence type="ECO:0000256" key="7">
    <source>
        <dbReference type="ARBA" id="ARBA00022840"/>
    </source>
</evidence>
<evidence type="ECO:0000256" key="9">
    <source>
        <dbReference type="ARBA" id="ARBA00023136"/>
    </source>
</evidence>
<feature type="transmembrane region" description="Helical" evidence="10">
    <location>
        <begin position="225"/>
        <end position="247"/>
    </location>
</feature>
<keyword evidence="13" id="KW-1185">Reference proteome</keyword>
<dbReference type="InterPro" id="IPR003439">
    <property type="entry name" value="ABC_transporter-like_ATP-bd"/>
</dbReference>
<dbReference type="Gene3D" id="3.40.50.300">
    <property type="entry name" value="P-loop containing nucleotide triphosphate hydrolases"/>
    <property type="match status" value="2"/>
</dbReference>
<feature type="transmembrane region" description="Helical" evidence="10">
    <location>
        <begin position="268"/>
        <end position="295"/>
    </location>
</feature>
<gene>
    <name evidence="12" type="ORF">LshimejAT787_1700300</name>
</gene>
<dbReference type="GO" id="GO:0140359">
    <property type="term" value="F:ABC-type transporter activity"/>
    <property type="evidence" value="ECO:0007669"/>
    <property type="project" value="InterPro"/>
</dbReference>
<feature type="transmembrane region" description="Helical" evidence="10">
    <location>
        <begin position="1044"/>
        <end position="1069"/>
    </location>
</feature>
<feature type="transmembrane region" description="Helical" evidence="10">
    <location>
        <begin position="827"/>
        <end position="849"/>
    </location>
</feature>
<feature type="transmembrane region" description="Helical" evidence="10">
    <location>
        <begin position="1197"/>
        <end position="1219"/>
    </location>
</feature>
<feature type="transmembrane region" description="Helical" evidence="10">
    <location>
        <begin position="399"/>
        <end position="418"/>
    </location>
</feature>
<dbReference type="PROSITE" id="PS50893">
    <property type="entry name" value="ABC_TRANSPORTER_2"/>
    <property type="match status" value="2"/>
</dbReference>
<dbReference type="InterPro" id="IPR003593">
    <property type="entry name" value="AAA+_ATPase"/>
</dbReference>
<evidence type="ECO:0000256" key="5">
    <source>
        <dbReference type="ARBA" id="ARBA00022737"/>
    </source>
</evidence>
<dbReference type="SUPFAM" id="SSF52540">
    <property type="entry name" value="P-loop containing nucleoside triphosphate hydrolases"/>
    <property type="match status" value="2"/>
</dbReference>
<reference evidence="12" key="1">
    <citation type="submission" date="2022-07" db="EMBL/GenBank/DDBJ databases">
        <title>The genome of Lyophyllum shimeji provides insight into the initial evolution of ectomycorrhizal fungal genome.</title>
        <authorList>
            <person name="Kobayashi Y."/>
            <person name="Shibata T."/>
            <person name="Hirakawa H."/>
            <person name="Shigenobu S."/>
            <person name="Nishiyama T."/>
            <person name="Yamada A."/>
            <person name="Hasebe M."/>
            <person name="Kawaguchi M."/>
        </authorList>
    </citation>
    <scope>NUCLEOTIDE SEQUENCE</scope>
    <source>
        <strain evidence="12">AT787</strain>
    </source>
</reference>